<keyword evidence="1" id="KW-0812">Transmembrane</keyword>
<accession>A0A2T0TZ04</accession>
<proteinExistence type="predicted"/>
<organism evidence="2 3">
    <name type="scientific">Arcticibacter pallidicorallinus</name>
    <dbReference type="NCBI Taxonomy" id="1259464"/>
    <lineage>
        <taxon>Bacteria</taxon>
        <taxon>Pseudomonadati</taxon>
        <taxon>Bacteroidota</taxon>
        <taxon>Sphingobacteriia</taxon>
        <taxon>Sphingobacteriales</taxon>
        <taxon>Sphingobacteriaceae</taxon>
        <taxon>Arcticibacter</taxon>
    </lineage>
</organism>
<dbReference type="Proteomes" id="UP000238034">
    <property type="component" value="Unassembled WGS sequence"/>
</dbReference>
<dbReference type="EMBL" id="PVTH01000008">
    <property type="protein sequence ID" value="PRY50903.1"/>
    <property type="molecule type" value="Genomic_DNA"/>
</dbReference>
<keyword evidence="1" id="KW-1133">Transmembrane helix</keyword>
<evidence type="ECO:0000313" key="2">
    <source>
        <dbReference type="EMBL" id="PRY50903.1"/>
    </source>
</evidence>
<keyword evidence="3" id="KW-1185">Reference proteome</keyword>
<dbReference type="AlphaFoldDB" id="A0A2T0TZ04"/>
<feature type="transmembrane region" description="Helical" evidence="1">
    <location>
        <begin position="35"/>
        <end position="56"/>
    </location>
</feature>
<reference evidence="2 3" key="1">
    <citation type="submission" date="2018-03" db="EMBL/GenBank/DDBJ databases">
        <title>Genomic Encyclopedia of Type Strains, Phase III (KMG-III): the genomes of soil and plant-associated and newly described type strains.</title>
        <authorList>
            <person name="Whitman W."/>
        </authorList>
    </citation>
    <scope>NUCLEOTIDE SEQUENCE [LARGE SCALE GENOMIC DNA]</scope>
    <source>
        <strain evidence="2 3">CGMCC 1.9313</strain>
    </source>
</reference>
<keyword evidence="1" id="KW-0472">Membrane</keyword>
<dbReference type="RefSeq" id="WP_106294217.1">
    <property type="nucleotide sequence ID" value="NZ_PVTH01000008.1"/>
</dbReference>
<evidence type="ECO:0000313" key="3">
    <source>
        <dbReference type="Proteomes" id="UP000238034"/>
    </source>
</evidence>
<dbReference type="OrthoDB" id="769853at2"/>
<protein>
    <submittedName>
        <fullName evidence="2">Uncharacterized protein</fullName>
    </submittedName>
</protein>
<evidence type="ECO:0000256" key="1">
    <source>
        <dbReference type="SAM" id="Phobius"/>
    </source>
</evidence>
<feature type="transmembrane region" description="Helical" evidence="1">
    <location>
        <begin position="63"/>
        <end position="80"/>
    </location>
</feature>
<sequence>MTSRITPLNLTSAVLVVILGYTIFGEETNSVGTNVWLVAGILLLSVVSDILFRGILKNLKRIWLIELLFISFVVAMMLIIKQI</sequence>
<gene>
    <name evidence="2" type="ORF">B0I27_108111</name>
</gene>
<name>A0A2T0TZ04_9SPHI</name>
<comment type="caution">
    <text evidence="2">The sequence shown here is derived from an EMBL/GenBank/DDBJ whole genome shotgun (WGS) entry which is preliminary data.</text>
</comment>